<organism evidence="1 2">
    <name type="scientific">Apiospora marii</name>
    <dbReference type="NCBI Taxonomy" id="335849"/>
    <lineage>
        <taxon>Eukaryota</taxon>
        <taxon>Fungi</taxon>
        <taxon>Dikarya</taxon>
        <taxon>Ascomycota</taxon>
        <taxon>Pezizomycotina</taxon>
        <taxon>Sordariomycetes</taxon>
        <taxon>Xylariomycetidae</taxon>
        <taxon>Amphisphaeriales</taxon>
        <taxon>Apiosporaceae</taxon>
        <taxon>Apiospora</taxon>
    </lineage>
</organism>
<comment type="caution">
    <text evidence="1">The sequence shown here is derived from an EMBL/GenBank/DDBJ whole genome shotgun (WGS) entry which is preliminary data.</text>
</comment>
<dbReference type="Proteomes" id="UP001396898">
    <property type="component" value="Unassembled WGS sequence"/>
</dbReference>
<keyword evidence="2" id="KW-1185">Reference proteome</keyword>
<proteinExistence type="predicted"/>
<evidence type="ECO:0000313" key="1">
    <source>
        <dbReference type="EMBL" id="KAK7995797.1"/>
    </source>
</evidence>
<sequence>MRCAPSNAVKLLKMQLSLNMVDYRDMGAALIEAIHFGGNGDTLRLKFFKWIFPDRLELACDPEELKAGRERYEREVYGLKKRLTRELRACFNTNSFNTGLYLVECLGREAVGQWLVEDMERAQREQLANASQVFASILRLAM</sequence>
<accession>A0ABR1R174</accession>
<name>A0ABR1R174_9PEZI</name>
<reference evidence="1 2" key="1">
    <citation type="submission" date="2023-01" db="EMBL/GenBank/DDBJ databases">
        <title>Analysis of 21 Apiospora genomes using comparative genomics revels a genus with tremendous synthesis potential of carbohydrate active enzymes and secondary metabolites.</title>
        <authorList>
            <person name="Sorensen T."/>
        </authorList>
    </citation>
    <scope>NUCLEOTIDE SEQUENCE [LARGE SCALE GENOMIC DNA]</scope>
    <source>
        <strain evidence="1 2">CBS 20057</strain>
    </source>
</reference>
<dbReference type="EMBL" id="JAQQWI010000022">
    <property type="protein sequence ID" value="KAK7995797.1"/>
    <property type="molecule type" value="Genomic_DNA"/>
</dbReference>
<evidence type="ECO:0000313" key="2">
    <source>
        <dbReference type="Proteomes" id="UP001396898"/>
    </source>
</evidence>
<protein>
    <submittedName>
        <fullName evidence="1">Uncharacterized protein</fullName>
    </submittedName>
</protein>
<gene>
    <name evidence="1" type="ORF">PG991_015264</name>
</gene>